<comment type="caution">
    <text evidence="4">The sequence shown here is derived from an EMBL/GenBank/DDBJ whole genome shotgun (WGS) entry which is preliminary data.</text>
</comment>
<evidence type="ECO:0000313" key="5">
    <source>
        <dbReference type="Proteomes" id="UP000250583"/>
    </source>
</evidence>
<dbReference type="PANTHER" id="PTHR42715:SF10">
    <property type="entry name" value="BETA-GLUCOSIDASE"/>
    <property type="match status" value="1"/>
</dbReference>
<evidence type="ECO:0000256" key="2">
    <source>
        <dbReference type="ARBA" id="ARBA00022801"/>
    </source>
</evidence>
<gene>
    <name evidence="4" type="ORF">C4N22_09310</name>
</gene>
<comment type="similarity">
    <text evidence="1">Belongs to the glycosyl hydrolase 3 family.</text>
</comment>
<dbReference type="AlphaFoldDB" id="A0A329U7X5"/>
<dbReference type="SUPFAM" id="SSF51445">
    <property type="entry name" value="(Trans)glycosidases"/>
    <property type="match status" value="1"/>
</dbReference>
<dbReference type="Gene3D" id="3.20.20.300">
    <property type="entry name" value="Glycoside hydrolase, family 3, N-terminal domain"/>
    <property type="match status" value="1"/>
</dbReference>
<protein>
    <submittedName>
        <fullName evidence="4">Glycosyl hydrolase</fullName>
    </submittedName>
</protein>
<dbReference type="InterPro" id="IPR050288">
    <property type="entry name" value="Cellulose_deg_GH3"/>
</dbReference>
<dbReference type="SMART" id="SM01217">
    <property type="entry name" value="Fn3_like"/>
    <property type="match status" value="1"/>
</dbReference>
<dbReference type="PANTHER" id="PTHR42715">
    <property type="entry name" value="BETA-GLUCOSIDASE"/>
    <property type="match status" value="1"/>
</dbReference>
<dbReference type="InterPro" id="IPR036881">
    <property type="entry name" value="Glyco_hydro_3_C_sf"/>
</dbReference>
<dbReference type="PRINTS" id="PR00133">
    <property type="entry name" value="GLHYDRLASE3"/>
</dbReference>
<dbReference type="InterPro" id="IPR013783">
    <property type="entry name" value="Ig-like_fold"/>
</dbReference>
<dbReference type="Gene3D" id="2.60.40.10">
    <property type="entry name" value="Immunoglobulins"/>
    <property type="match status" value="1"/>
</dbReference>
<dbReference type="Pfam" id="PF00933">
    <property type="entry name" value="Glyco_hydro_3"/>
    <property type="match status" value="1"/>
</dbReference>
<dbReference type="Pfam" id="PF01915">
    <property type="entry name" value="Glyco_hydro_3_C"/>
    <property type="match status" value="1"/>
</dbReference>
<dbReference type="Gene3D" id="3.40.50.1700">
    <property type="entry name" value="Glycoside hydrolase family 3 C-terminal domain"/>
    <property type="match status" value="1"/>
</dbReference>
<dbReference type="EMBL" id="PRLE01000005">
    <property type="protein sequence ID" value="RAW58141.1"/>
    <property type="molecule type" value="Genomic_DNA"/>
</dbReference>
<dbReference type="OrthoDB" id="98455at2"/>
<dbReference type="GO" id="GO:0005975">
    <property type="term" value="P:carbohydrate metabolic process"/>
    <property type="evidence" value="ECO:0007669"/>
    <property type="project" value="InterPro"/>
</dbReference>
<reference evidence="4 5" key="1">
    <citation type="submission" date="2018-02" db="EMBL/GenBank/DDBJ databases">
        <title>Complete genome sequencing of Faecalibacterium prausnitzii strains isolated from the human gut.</title>
        <authorList>
            <person name="Fitzgerald B.C."/>
            <person name="Shkoporov A.N."/>
            <person name="Ross P.R."/>
            <person name="Hill C."/>
        </authorList>
    </citation>
    <scope>NUCLEOTIDE SEQUENCE [LARGE SCALE GENOMIC DNA]</scope>
    <source>
        <strain evidence="4 5">APC923/61-1</strain>
    </source>
</reference>
<evidence type="ECO:0000256" key="1">
    <source>
        <dbReference type="ARBA" id="ARBA00005336"/>
    </source>
</evidence>
<dbReference type="GO" id="GO:0008422">
    <property type="term" value="F:beta-glucosidase activity"/>
    <property type="evidence" value="ECO:0007669"/>
    <property type="project" value="UniProtKB-ARBA"/>
</dbReference>
<dbReference type="SUPFAM" id="SSF52279">
    <property type="entry name" value="Beta-D-glucan exohydrolase, C-terminal domain"/>
    <property type="match status" value="1"/>
</dbReference>
<accession>A0A329U7X5</accession>
<organism evidence="4 5">
    <name type="scientific">Faecalibacterium prausnitzii</name>
    <dbReference type="NCBI Taxonomy" id="853"/>
    <lineage>
        <taxon>Bacteria</taxon>
        <taxon>Bacillati</taxon>
        <taxon>Bacillota</taxon>
        <taxon>Clostridia</taxon>
        <taxon>Eubacteriales</taxon>
        <taxon>Oscillospiraceae</taxon>
        <taxon>Faecalibacterium</taxon>
    </lineage>
</organism>
<feature type="domain" description="Fibronectin type III-like" evidence="3">
    <location>
        <begin position="575"/>
        <end position="645"/>
    </location>
</feature>
<sequence length="813" mass="87991">MKHTELIKKLNLEQKCALLSGETVFTTRDFSEKGIPAITLSDGPNGVRKQAGAADHLGLNPSVPATCFPTSATVANSWDPALGEAIGEALGEEAAAQEVAVLLGPGLNIKRSPLCGRNFEYFSEDPFLSGKMAAGYVRGIQKNGIAACPKHFAANSQELRRMASDSILDERTLRELYLTGFEIVVKEAKPRTIMSSYNLINGTYANENEHLLKDILRRDWGFDGAVVTDWGGSNDHALGVKNGSTLEMPFPGGDAIRELKAAVEHGKISEADVDARLDELLELVLTTHAAVEKAPRTFDAEAHHALARRAAAESVVLLQNEGGLLPLKAGERVAVVGDFARTPRYQGAGSSAVNSIKVDSVLEQLAESGLQSVGFAPGFDRQGRPDDARKAEAVALARKADTVLLFLGLDEIKESEGIDRSDMKLAVNQLDLLEAISQVNPNVVVVLSAGASLETPWLKNCRALVYGALGGQAGAGAMLDVLTGKVCPSGKLAETWANAYHETPARAHFGGEGRTVEYRESLYVGYRYHQTAGIPAAFPFGYGLSYTSFEYRDLKAGPAGVTLTVTNTGSVAGAEIVQLYVAKPDAKIFRPAQELKGFARVFLNPGESREVTIPLDDKAFRYWNVRTNHWEVEGGCYELRVGASCEDIRLRAVITVEGTAAPNPYEGKDLLHYQTAEVRKITDAEFEALLGRPIPESKIKIDRNMTLGELSHGRSPLGWAASAVLGRLLRKSMENGKPDLNILFQYNMPLRALAKMTNGAVSMGMVDGIVMEAQGFWIIGLLRVAYEAIKNVILNAQLEKRLHQAERTKENPA</sequence>
<dbReference type="Proteomes" id="UP000250583">
    <property type="component" value="Unassembled WGS sequence"/>
</dbReference>
<dbReference type="InterPro" id="IPR026891">
    <property type="entry name" value="Fn3-like"/>
</dbReference>
<dbReference type="RefSeq" id="WP_112148760.1">
    <property type="nucleotide sequence ID" value="NZ_PRLE01000005.1"/>
</dbReference>
<evidence type="ECO:0000313" key="4">
    <source>
        <dbReference type="EMBL" id="RAW58141.1"/>
    </source>
</evidence>
<dbReference type="FunFam" id="2.60.40.10:FF:000495">
    <property type="entry name" value="Periplasmic beta-glucosidase"/>
    <property type="match status" value="1"/>
</dbReference>
<dbReference type="InterPro" id="IPR002772">
    <property type="entry name" value="Glyco_hydro_3_C"/>
</dbReference>
<dbReference type="InterPro" id="IPR036962">
    <property type="entry name" value="Glyco_hydro_3_N_sf"/>
</dbReference>
<evidence type="ECO:0000259" key="3">
    <source>
        <dbReference type="SMART" id="SM01217"/>
    </source>
</evidence>
<name>A0A329U7X5_9FIRM</name>
<proteinExistence type="inferred from homology"/>
<dbReference type="InterPro" id="IPR017853">
    <property type="entry name" value="GH"/>
</dbReference>
<keyword evidence="2 4" id="KW-0378">Hydrolase</keyword>
<dbReference type="InterPro" id="IPR001764">
    <property type="entry name" value="Glyco_hydro_3_N"/>
</dbReference>
<dbReference type="Pfam" id="PF14310">
    <property type="entry name" value="Fn3-like"/>
    <property type="match status" value="1"/>
</dbReference>